<keyword evidence="3" id="KW-1185">Reference proteome</keyword>
<reference evidence="2 3" key="1">
    <citation type="submission" date="2016-10" db="EMBL/GenBank/DDBJ databases">
        <authorList>
            <person name="de Groot N.N."/>
        </authorList>
    </citation>
    <scope>NUCLEOTIDE SEQUENCE [LARGE SCALE GENOMIC DNA]</scope>
    <source>
        <strain evidence="2 3">CGMCC 1.11156</strain>
    </source>
</reference>
<dbReference type="EMBL" id="FOQG01000014">
    <property type="protein sequence ID" value="SFI86619.1"/>
    <property type="molecule type" value="Genomic_DNA"/>
</dbReference>
<accession>A0A1I3LPB7</accession>
<evidence type="ECO:0000313" key="2">
    <source>
        <dbReference type="EMBL" id="SFI86619.1"/>
    </source>
</evidence>
<evidence type="ECO:0000259" key="1">
    <source>
        <dbReference type="Pfam" id="PF04233"/>
    </source>
</evidence>
<organism evidence="2 3">
    <name type="scientific">Nocardioides psychrotolerans</name>
    <dbReference type="NCBI Taxonomy" id="1005945"/>
    <lineage>
        <taxon>Bacteria</taxon>
        <taxon>Bacillati</taxon>
        <taxon>Actinomycetota</taxon>
        <taxon>Actinomycetes</taxon>
        <taxon>Propionibacteriales</taxon>
        <taxon>Nocardioidaceae</taxon>
        <taxon>Nocardioides</taxon>
    </lineage>
</organism>
<dbReference type="RefSeq" id="WP_091115383.1">
    <property type="nucleotide sequence ID" value="NZ_BKAF01000017.1"/>
</dbReference>
<gene>
    <name evidence="2" type="ORF">SAMN05216561_11448</name>
</gene>
<dbReference type="AlphaFoldDB" id="A0A1I3LPB7"/>
<dbReference type="OrthoDB" id="3522453at2"/>
<name>A0A1I3LPB7_9ACTN</name>
<evidence type="ECO:0000313" key="3">
    <source>
        <dbReference type="Proteomes" id="UP000198649"/>
    </source>
</evidence>
<dbReference type="Proteomes" id="UP000198649">
    <property type="component" value="Unassembled WGS sequence"/>
</dbReference>
<proteinExistence type="predicted"/>
<dbReference type="STRING" id="1005945.SAMN05216561_11448"/>
<dbReference type="InterPro" id="IPR006528">
    <property type="entry name" value="Phage_head_morphogenesis_dom"/>
</dbReference>
<protein>
    <submittedName>
        <fullName evidence="2">Phage Mu protein F like protein</fullName>
    </submittedName>
</protein>
<dbReference type="Pfam" id="PF04233">
    <property type="entry name" value="Phage_Mu_F"/>
    <property type="match status" value="1"/>
</dbReference>
<feature type="domain" description="Phage head morphogenesis" evidence="1">
    <location>
        <begin position="160"/>
        <end position="254"/>
    </location>
</feature>
<sequence>MAVTRRTLRLQEQLRRELLAITDTQTRTLVSAWVDAWNEVEADLTAVLLDMLTAGDQVTRAQLLRSTRLRKALGVIADHLERLIEDAGITITGDLRTVIDTAGGAQASVIDSQLPPRSNLLDDLDSWSRVSERQIEAIVTRSTQQITSLLDPLSGEAYDAVRRELIRGVASGSNPRATAARMVRRAEKGFNGGLNRALTIARTETLDAHRTAAALGQAQHGDVLAGWTWLAKLDTLTCPSCWSQHGTLHDLTDPGPFDHQSGRCGRMPTVKPWSDLGLDIDEPPSLIPDAGDLFDGLTSAEQLAILGPARYDAWARGEFPLTAWSVRRTTPGWRDSFGVAPVPQSGGRVRSVA</sequence>